<feature type="compositionally biased region" description="Low complexity" evidence="1">
    <location>
        <begin position="353"/>
        <end position="391"/>
    </location>
</feature>
<evidence type="ECO:0000256" key="1">
    <source>
        <dbReference type="SAM" id="MobiDB-lite"/>
    </source>
</evidence>
<dbReference type="AlphaFoldDB" id="A0A0C9VGN1"/>
<feature type="region of interest" description="Disordered" evidence="1">
    <location>
        <begin position="223"/>
        <end position="428"/>
    </location>
</feature>
<feature type="compositionally biased region" description="Low complexity" evidence="1">
    <location>
        <begin position="298"/>
        <end position="334"/>
    </location>
</feature>
<feature type="compositionally biased region" description="Polar residues" evidence="1">
    <location>
        <begin position="273"/>
        <end position="297"/>
    </location>
</feature>
<accession>A0A0C9VGN1</accession>
<feature type="compositionally biased region" description="Polar residues" evidence="1">
    <location>
        <begin position="392"/>
        <end position="428"/>
    </location>
</feature>
<keyword evidence="3" id="KW-1185">Reference proteome</keyword>
<dbReference type="EMBL" id="KN837108">
    <property type="protein sequence ID" value="KIJ46194.1"/>
    <property type="molecule type" value="Genomic_DNA"/>
</dbReference>
<proteinExistence type="predicted"/>
<evidence type="ECO:0000313" key="3">
    <source>
        <dbReference type="Proteomes" id="UP000054279"/>
    </source>
</evidence>
<name>A0A0C9VGN1_SPHS4</name>
<feature type="compositionally biased region" description="Low complexity" evidence="1">
    <location>
        <begin position="229"/>
        <end position="240"/>
    </location>
</feature>
<sequence>MAGFFDKLMSSSNFSTPSHPVASRAFQQPFPHQYSAQIPRHVNAMSPYQYGQHGSLEYILLTISMHLITHKLGILYETYDKLLERVGPAGAMDSTTQSSVSTPPNSSMALVPEQASEVYLSHEDGAPLSKLEATEIQATARSFWQSLCKADAAPGCWGDASTEILNMHPLLALCEGHWKVNTLASQNYSSWSKNHLHDGEGEQVDDEDGDDEVEVLQVVKVTGSKQAHSSSPNINIASSSKKQKANLRWKSTTKSVPKSSKVSKLKSTNTVSHSATNTAIAEPNPSSADSTPQSPEVHSSLSAESTSLSSTEHAPAIITSSSSSAKSQETNSNSISWPQTLLPPSITTSAMEASSSSLPTPSAPNLPQASTSTVATSTSSITSSNKASTFSIPANDQITSSPSTDQPASLQTRPGTNGTEQQHYSNGE</sequence>
<dbReference type="Proteomes" id="UP000054279">
    <property type="component" value="Unassembled WGS sequence"/>
</dbReference>
<feature type="compositionally biased region" description="Low complexity" evidence="1">
    <location>
        <begin position="250"/>
        <end position="272"/>
    </location>
</feature>
<organism evidence="2 3">
    <name type="scientific">Sphaerobolus stellatus (strain SS14)</name>
    <dbReference type="NCBI Taxonomy" id="990650"/>
    <lineage>
        <taxon>Eukaryota</taxon>
        <taxon>Fungi</taxon>
        <taxon>Dikarya</taxon>
        <taxon>Basidiomycota</taxon>
        <taxon>Agaricomycotina</taxon>
        <taxon>Agaricomycetes</taxon>
        <taxon>Phallomycetidae</taxon>
        <taxon>Geastrales</taxon>
        <taxon>Sphaerobolaceae</taxon>
        <taxon>Sphaerobolus</taxon>
    </lineage>
</organism>
<protein>
    <submittedName>
        <fullName evidence="2">Uncharacterized protein</fullName>
    </submittedName>
</protein>
<evidence type="ECO:0000313" key="2">
    <source>
        <dbReference type="EMBL" id="KIJ46194.1"/>
    </source>
</evidence>
<dbReference type="HOGENOM" id="CLU_641191_0_0_1"/>
<dbReference type="OrthoDB" id="3235325at2759"/>
<gene>
    <name evidence="2" type="ORF">M422DRAFT_46248</name>
</gene>
<reference evidence="2 3" key="1">
    <citation type="submission" date="2014-06" db="EMBL/GenBank/DDBJ databases">
        <title>Evolutionary Origins and Diversification of the Mycorrhizal Mutualists.</title>
        <authorList>
            <consortium name="DOE Joint Genome Institute"/>
            <consortium name="Mycorrhizal Genomics Consortium"/>
            <person name="Kohler A."/>
            <person name="Kuo A."/>
            <person name="Nagy L.G."/>
            <person name="Floudas D."/>
            <person name="Copeland A."/>
            <person name="Barry K.W."/>
            <person name="Cichocki N."/>
            <person name="Veneault-Fourrey C."/>
            <person name="LaButti K."/>
            <person name="Lindquist E.A."/>
            <person name="Lipzen A."/>
            <person name="Lundell T."/>
            <person name="Morin E."/>
            <person name="Murat C."/>
            <person name="Riley R."/>
            <person name="Ohm R."/>
            <person name="Sun H."/>
            <person name="Tunlid A."/>
            <person name="Henrissat B."/>
            <person name="Grigoriev I.V."/>
            <person name="Hibbett D.S."/>
            <person name="Martin F."/>
        </authorList>
    </citation>
    <scope>NUCLEOTIDE SEQUENCE [LARGE SCALE GENOMIC DNA]</scope>
    <source>
        <strain evidence="2 3">SS14</strain>
    </source>
</reference>